<feature type="non-terminal residue" evidence="2">
    <location>
        <position position="1"/>
    </location>
</feature>
<comment type="caution">
    <text evidence="2">The sequence shown here is derived from an EMBL/GenBank/DDBJ whole genome shotgun (WGS) entry which is preliminary data.</text>
</comment>
<dbReference type="EMBL" id="CAJVQB010060257">
    <property type="protein sequence ID" value="CAG8839362.1"/>
    <property type="molecule type" value="Genomic_DNA"/>
</dbReference>
<dbReference type="Proteomes" id="UP000789901">
    <property type="component" value="Unassembled WGS sequence"/>
</dbReference>
<feature type="region of interest" description="Disordered" evidence="1">
    <location>
        <begin position="20"/>
        <end position="47"/>
    </location>
</feature>
<evidence type="ECO:0000313" key="3">
    <source>
        <dbReference type="Proteomes" id="UP000789901"/>
    </source>
</evidence>
<protein>
    <submittedName>
        <fullName evidence="2">41980_t:CDS:1</fullName>
    </submittedName>
</protein>
<keyword evidence="3" id="KW-1185">Reference proteome</keyword>
<name>A0ABN7WS11_GIGMA</name>
<proteinExistence type="predicted"/>
<accession>A0ABN7WS11</accession>
<sequence>AQVTTEQLTENNKAGACSCTNKKRKVEGSKEEEEDKKNGKTQNRGPT</sequence>
<organism evidence="2 3">
    <name type="scientific">Gigaspora margarita</name>
    <dbReference type="NCBI Taxonomy" id="4874"/>
    <lineage>
        <taxon>Eukaryota</taxon>
        <taxon>Fungi</taxon>
        <taxon>Fungi incertae sedis</taxon>
        <taxon>Mucoromycota</taxon>
        <taxon>Glomeromycotina</taxon>
        <taxon>Glomeromycetes</taxon>
        <taxon>Diversisporales</taxon>
        <taxon>Gigasporaceae</taxon>
        <taxon>Gigaspora</taxon>
    </lineage>
</organism>
<evidence type="ECO:0000256" key="1">
    <source>
        <dbReference type="SAM" id="MobiDB-lite"/>
    </source>
</evidence>
<evidence type="ECO:0000313" key="2">
    <source>
        <dbReference type="EMBL" id="CAG8839362.1"/>
    </source>
</evidence>
<reference evidence="2 3" key="1">
    <citation type="submission" date="2021-06" db="EMBL/GenBank/DDBJ databases">
        <authorList>
            <person name="Kallberg Y."/>
            <person name="Tangrot J."/>
            <person name="Rosling A."/>
        </authorList>
    </citation>
    <scope>NUCLEOTIDE SEQUENCE [LARGE SCALE GENOMIC DNA]</scope>
    <source>
        <strain evidence="2 3">120-4 pot B 10/14</strain>
    </source>
</reference>
<gene>
    <name evidence="2" type="ORF">GMARGA_LOCUS34418</name>
</gene>